<proteinExistence type="predicted"/>
<feature type="domain" description="Glycosyl transferase family 1" evidence="1">
    <location>
        <begin position="213"/>
        <end position="351"/>
    </location>
</feature>
<organism evidence="3 4">
    <name type="scientific">Edaphobacter acidisoli</name>
    <dbReference type="NCBI Taxonomy" id="2040573"/>
    <lineage>
        <taxon>Bacteria</taxon>
        <taxon>Pseudomonadati</taxon>
        <taxon>Acidobacteriota</taxon>
        <taxon>Terriglobia</taxon>
        <taxon>Terriglobales</taxon>
        <taxon>Acidobacteriaceae</taxon>
        <taxon>Edaphobacter</taxon>
    </lineage>
</organism>
<keyword evidence="4" id="KW-1185">Reference proteome</keyword>
<reference evidence="3" key="2">
    <citation type="submission" date="2020-09" db="EMBL/GenBank/DDBJ databases">
        <authorList>
            <person name="Sun Q."/>
            <person name="Zhou Y."/>
        </authorList>
    </citation>
    <scope>NUCLEOTIDE SEQUENCE</scope>
    <source>
        <strain evidence="3">CGMCC 1.15447</strain>
    </source>
</reference>
<dbReference type="SUPFAM" id="SSF53756">
    <property type="entry name" value="UDP-Glycosyltransferase/glycogen phosphorylase"/>
    <property type="match status" value="1"/>
</dbReference>
<sequence length="414" mass="46622">MMTATAQLAKTKRTAAMLEVDEDQPMRILHIIGTLNPAAGGPTESVRVLLSYGPIGYTGEVVTLDDPKAPFLKDIPFPVHALGPFRTTYGFNTKLLPWLIANRERFDGVVVNGLWQYCGFAAWRALAGNTPYVVFTHGMLDPYFKRAFPLKHVKKWFYWMPFEHRVLRDAYRVLFTSRAEKRLAEQSFRLHKWEPYVVPYGASGPTGDPEVQKEAFFEKCPQVRNKRYLLFLGRIHRKKGCDLLIDAFAKVAHTDPELDLVFAGPDSQHWSAKLQHTATKAGIAHRIHWPGMITGDAKWGAFFACEAFILPSHQENFGIAVAEALGCGKPVLLADKVNIAEDIADFGAGLMELDTAEGTLSLLQRWIAMSDQQKQAMAVRAFECFHTNYDMRENAKAIIKLFENATVPAPRLRK</sequence>
<dbReference type="EMBL" id="BMJB01000001">
    <property type="protein sequence ID" value="GGA54399.1"/>
    <property type="molecule type" value="Genomic_DNA"/>
</dbReference>
<accession>A0A916RFS9</accession>
<dbReference type="GO" id="GO:0016757">
    <property type="term" value="F:glycosyltransferase activity"/>
    <property type="evidence" value="ECO:0007669"/>
    <property type="project" value="InterPro"/>
</dbReference>
<reference evidence="3" key="1">
    <citation type="journal article" date="2014" name="Int. J. Syst. Evol. Microbiol.">
        <title>Complete genome sequence of Corynebacterium casei LMG S-19264T (=DSM 44701T), isolated from a smear-ripened cheese.</title>
        <authorList>
            <consortium name="US DOE Joint Genome Institute (JGI-PGF)"/>
            <person name="Walter F."/>
            <person name="Albersmeier A."/>
            <person name="Kalinowski J."/>
            <person name="Ruckert C."/>
        </authorList>
    </citation>
    <scope>NUCLEOTIDE SEQUENCE</scope>
    <source>
        <strain evidence="3">CGMCC 1.15447</strain>
    </source>
</reference>
<evidence type="ECO:0000259" key="1">
    <source>
        <dbReference type="Pfam" id="PF00534"/>
    </source>
</evidence>
<protein>
    <submittedName>
        <fullName evidence="3">LPS biosynthesis protein RfbU</fullName>
    </submittedName>
</protein>
<dbReference type="RefSeq" id="WP_229668594.1">
    <property type="nucleotide sequence ID" value="NZ_BMJB01000001.1"/>
</dbReference>
<name>A0A916RFS9_9BACT</name>
<dbReference type="PANTHER" id="PTHR45947:SF3">
    <property type="entry name" value="SULFOQUINOVOSYL TRANSFERASE SQD2"/>
    <property type="match status" value="1"/>
</dbReference>
<dbReference type="PANTHER" id="PTHR45947">
    <property type="entry name" value="SULFOQUINOVOSYL TRANSFERASE SQD2"/>
    <property type="match status" value="1"/>
</dbReference>
<dbReference type="Proteomes" id="UP000648801">
    <property type="component" value="Unassembled WGS sequence"/>
</dbReference>
<dbReference type="Pfam" id="PF00534">
    <property type="entry name" value="Glycos_transf_1"/>
    <property type="match status" value="1"/>
</dbReference>
<dbReference type="InterPro" id="IPR028098">
    <property type="entry name" value="Glyco_trans_4-like_N"/>
</dbReference>
<dbReference type="AlphaFoldDB" id="A0A916RFS9"/>
<comment type="caution">
    <text evidence="3">The sequence shown here is derived from an EMBL/GenBank/DDBJ whole genome shotgun (WGS) entry which is preliminary data.</text>
</comment>
<dbReference type="Pfam" id="PF13579">
    <property type="entry name" value="Glyco_trans_4_4"/>
    <property type="match status" value="1"/>
</dbReference>
<feature type="domain" description="Glycosyltransferase subfamily 4-like N-terminal" evidence="2">
    <location>
        <begin position="56"/>
        <end position="201"/>
    </location>
</feature>
<gene>
    <name evidence="3" type="ORF">GCM10011507_02070</name>
</gene>
<evidence type="ECO:0000259" key="2">
    <source>
        <dbReference type="Pfam" id="PF13579"/>
    </source>
</evidence>
<dbReference type="InterPro" id="IPR050194">
    <property type="entry name" value="Glycosyltransferase_grp1"/>
</dbReference>
<dbReference type="InterPro" id="IPR001296">
    <property type="entry name" value="Glyco_trans_1"/>
</dbReference>
<dbReference type="Gene3D" id="3.40.50.2000">
    <property type="entry name" value="Glycogen Phosphorylase B"/>
    <property type="match status" value="2"/>
</dbReference>
<evidence type="ECO:0000313" key="4">
    <source>
        <dbReference type="Proteomes" id="UP000648801"/>
    </source>
</evidence>
<evidence type="ECO:0000313" key="3">
    <source>
        <dbReference type="EMBL" id="GGA54399.1"/>
    </source>
</evidence>